<dbReference type="eggNOG" id="KOG3544">
    <property type="taxonomic scope" value="Eukaryota"/>
</dbReference>
<reference evidence="4" key="2">
    <citation type="submission" date="2010-05" db="EMBL/GenBank/DDBJ databases">
        <authorList>
            <person name="Almeida L.G."/>
            <person name="Nicolas M.F."/>
            <person name="Souza R.C."/>
            <person name="Vasconcelos A.T.R."/>
        </authorList>
    </citation>
    <scope>NUCLEOTIDE SEQUENCE</scope>
</reference>
<evidence type="ECO:0008006" key="7">
    <source>
        <dbReference type="Google" id="ProtNLM"/>
    </source>
</evidence>
<dbReference type="EnsemblMetazoa" id="ADAC007164-RA">
    <property type="protein sequence ID" value="ADAC007164-PA"/>
    <property type="gene ID" value="ADAC007164"/>
</dbReference>
<keyword evidence="1 2" id="KW-0193">Cuticle</keyword>
<feature type="chain" id="PRO_5010155175" description="Secreted protein" evidence="3">
    <location>
        <begin position="18"/>
        <end position="248"/>
    </location>
</feature>
<proteinExistence type="predicted"/>
<evidence type="ECO:0000313" key="5">
    <source>
        <dbReference type="EnsemblMetazoa" id="ADAC007164-PA"/>
    </source>
</evidence>
<dbReference type="VEuPathDB" id="VectorBase:ADAC007164"/>
<evidence type="ECO:0000313" key="4">
    <source>
        <dbReference type="EMBL" id="ETN61186.1"/>
    </source>
</evidence>
<dbReference type="AlphaFoldDB" id="W5JB07"/>
<dbReference type="HOGENOM" id="CLU_1120907_0_0_1"/>
<dbReference type="PROSITE" id="PS00233">
    <property type="entry name" value="CHIT_BIND_RR_1"/>
    <property type="match status" value="1"/>
</dbReference>
<dbReference type="OMA" id="HIDVNIP"/>
<keyword evidence="6" id="KW-1185">Reference proteome</keyword>
<reference evidence="5" key="4">
    <citation type="submission" date="2015-06" db="UniProtKB">
        <authorList>
            <consortium name="EnsemblMetazoa"/>
        </authorList>
    </citation>
    <scope>IDENTIFICATION</scope>
</reference>
<protein>
    <recommendedName>
        <fullName evidence="7">Secreted protein</fullName>
    </recommendedName>
</protein>
<gene>
    <name evidence="4" type="ORF">AND_007164</name>
</gene>
<dbReference type="STRING" id="43151.W5JB07"/>
<dbReference type="GO" id="GO:0042302">
    <property type="term" value="F:structural constituent of cuticle"/>
    <property type="evidence" value="ECO:0007669"/>
    <property type="project" value="UniProtKB-UniRule"/>
</dbReference>
<dbReference type="EMBL" id="ADMH02001750">
    <property type="protein sequence ID" value="ETN61186.1"/>
    <property type="molecule type" value="Genomic_DNA"/>
</dbReference>
<organism evidence="4">
    <name type="scientific">Anopheles darlingi</name>
    <name type="common">Mosquito</name>
    <dbReference type="NCBI Taxonomy" id="43151"/>
    <lineage>
        <taxon>Eukaryota</taxon>
        <taxon>Metazoa</taxon>
        <taxon>Ecdysozoa</taxon>
        <taxon>Arthropoda</taxon>
        <taxon>Hexapoda</taxon>
        <taxon>Insecta</taxon>
        <taxon>Pterygota</taxon>
        <taxon>Neoptera</taxon>
        <taxon>Endopterygota</taxon>
        <taxon>Diptera</taxon>
        <taxon>Nematocera</taxon>
        <taxon>Culicoidea</taxon>
        <taxon>Culicidae</taxon>
        <taxon>Anophelinae</taxon>
        <taxon>Anopheles</taxon>
    </lineage>
</organism>
<evidence type="ECO:0000256" key="3">
    <source>
        <dbReference type="SAM" id="SignalP"/>
    </source>
</evidence>
<evidence type="ECO:0000256" key="1">
    <source>
        <dbReference type="ARBA" id="ARBA00022460"/>
    </source>
</evidence>
<accession>W5JB07</accession>
<keyword evidence="3" id="KW-0732">Signal</keyword>
<evidence type="ECO:0000313" key="6">
    <source>
        <dbReference type="Proteomes" id="UP000000673"/>
    </source>
</evidence>
<dbReference type="VEuPathDB" id="VectorBase:ADAR2_011807"/>
<dbReference type="InterPro" id="IPR000618">
    <property type="entry name" value="Insect_cuticle"/>
</dbReference>
<reference evidence="4" key="3">
    <citation type="journal article" date="2013" name="Nucleic Acids Res.">
        <title>The genome of Anopheles darlingi, the main neotropical malaria vector.</title>
        <authorList>
            <person name="Marinotti O."/>
            <person name="Cerqueira G.C."/>
            <person name="de Almeida L.G."/>
            <person name="Ferro M.I."/>
            <person name="Loreto E.L."/>
            <person name="Zaha A."/>
            <person name="Teixeira S.M."/>
            <person name="Wespiser A.R."/>
            <person name="Almeida E Silva A."/>
            <person name="Schlindwein A.D."/>
            <person name="Pacheco A.C."/>
            <person name="Silva A.L."/>
            <person name="Graveley B.R."/>
            <person name="Walenz B.P."/>
            <person name="Lima Bde A."/>
            <person name="Ribeiro C.A."/>
            <person name="Nunes-Silva C.G."/>
            <person name="de Carvalho C.R."/>
            <person name="Soares C.M."/>
            <person name="de Menezes C.B."/>
            <person name="Matiolli C."/>
            <person name="Caffrey D."/>
            <person name="Araujo D.A."/>
            <person name="de Oliveira D.M."/>
            <person name="Golenbock D."/>
            <person name="Grisard E.C."/>
            <person name="Fantinatti-Garboggini F."/>
            <person name="de Carvalho F.M."/>
            <person name="Barcellos F.G."/>
            <person name="Prosdocimi F."/>
            <person name="May G."/>
            <person name="Azevedo Junior G.M."/>
            <person name="Guimaraes G.M."/>
            <person name="Goldman G.H."/>
            <person name="Padilha I.Q."/>
            <person name="Batista Jda S."/>
            <person name="Ferro J.A."/>
            <person name="Ribeiro J.M."/>
            <person name="Fietto J.L."/>
            <person name="Dabbas K.M."/>
            <person name="Cerdeira L."/>
            <person name="Agnez-Lima L.F."/>
            <person name="Brocchi M."/>
            <person name="de Carvalho M.O."/>
            <person name="Teixeira Mde M."/>
            <person name="Diniz Maia Mde M."/>
            <person name="Goldman M.H."/>
            <person name="Cruz Schneider M.P."/>
            <person name="Felipe M.S."/>
            <person name="Hungria M."/>
            <person name="Nicolas M.F."/>
            <person name="Pereira M."/>
            <person name="Montes M.A."/>
            <person name="Cantao M.E."/>
            <person name="Vincentz M."/>
            <person name="Rafael M.S."/>
            <person name="Silverman N."/>
            <person name="Stoco P.H."/>
            <person name="Souza R.C."/>
            <person name="Vicentini R."/>
            <person name="Gazzinelli R.T."/>
            <person name="Neves Rde O."/>
            <person name="Silva R."/>
            <person name="Astolfi-Filho S."/>
            <person name="Maciel T.E."/>
            <person name="Urmenyi T.P."/>
            <person name="Tadei W.P."/>
            <person name="Camargo E.P."/>
            <person name="de Vasconcelos A.T."/>
        </authorList>
    </citation>
    <scope>NUCLEOTIDE SEQUENCE</scope>
</reference>
<evidence type="ECO:0000256" key="2">
    <source>
        <dbReference type="PROSITE-ProRule" id="PRU00497"/>
    </source>
</evidence>
<reference evidence="4 6" key="1">
    <citation type="journal article" date="2010" name="BMC Genomics">
        <title>Combination of measures distinguishes pre-miRNAs from other stem-loops in the genome of the newly sequenced Anopheles darlingi.</title>
        <authorList>
            <person name="Mendes N.D."/>
            <person name="Freitas A.T."/>
            <person name="Vasconcelos A.T."/>
            <person name="Sagot M.F."/>
        </authorList>
    </citation>
    <scope>NUCLEOTIDE SEQUENCE</scope>
</reference>
<sequence>MQLISLLTVGFLIVAEAYHIDVNIPNAQSYHDQQDEQNDFKYGYQVENLNEQFQQKQKGPDDVTYGCFGHLDPEGRRHLTLFVADRLGYRPMLPGESVTVFPANQGTDESGKPRGITVQWKDMPLPAACRPSSAVNLRGLVDNGAESNVVTRNLEPPRFQSFADQASVETVQSSNDHSVVYVEPPKDQPKSSCDSTLLRPAVCNEPLNGGAEQTVQLYIPFRVSCSDIEEFQVALDTLMKKFSQQPAR</sequence>
<dbReference type="PROSITE" id="PS51155">
    <property type="entry name" value="CHIT_BIND_RR_2"/>
    <property type="match status" value="1"/>
</dbReference>
<dbReference type="Pfam" id="PF00379">
    <property type="entry name" value="Chitin_bind_4"/>
    <property type="match status" value="1"/>
</dbReference>
<dbReference type="Proteomes" id="UP000000673">
    <property type="component" value="Unassembled WGS sequence"/>
</dbReference>
<feature type="signal peptide" evidence="3">
    <location>
        <begin position="1"/>
        <end position="17"/>
    </location>
</feature>
<name>W5JB07_ANODA</name>
<dbReference type="InterPro" id="IPR031311">
    <property type="entry name" value="CHIT_BIND_RR_consensus"/>
</dbReference>